<dbReference type="Pfam" id="PF06201">
    <property type="entry name" value="PITH"/>
    <property type="match status" value="1"/>
</dbReference>
<evidence type="ECO:0000259" key="3">
    <source>
        <dbReference type="PROSITE" id="PS51352"/>
    </source>
</evidence>
<dbReference type="Proteomes" id="UP001642501">
    <property type="component" value="Unassembled WGS sequence"/>
</dbReference>
<feature type="domain" description="Thioredoxin" evidence="3">
    <location>
        <begin position="1"/>
        <end position="113"/>
    </location>
</feature>
<dbReference type="EMBL" id="CAWUOM010000046">
    <property type="protein sequence ID" value="CAK7268460.1"/>
    <property type="molecule type" value="Genomic_DNA"/>
</dbReference>
<dbReference type="InterPro" id="IPR017937">
    <property type="entry name" value="Thioredoxin_CS"/>
</dbReference>
<evidence type="ECO:0000256" key="1">
    <source>
        <dbReference type="ARBA" id="ARBA00008987"/>
    </source>
</evidence>
<proteinExistence type="inferred from homology"/>
<dbReference type="CDD" id="cd02947">
    <property type="entry name" value="TRX_family"/>
    <property type="match status" value="1"/>
</dbReference>
<feature type="domain" description="PITH" evidence="4">
    <location>
        <begin position="135"/>
        <end position="324"/>
    </location>
</feature>
<sequence length="326" mass="35549">MASKVSQITSAAQFDSLLKSSKVVVADFFATWCGPCKMIAPVFEKIATQLGRKDAVTFVKIDTDQQKEIASKYSIRAMPTFLLFRDGNEIDRVQGADPRKLETLVTMVALEAEMLGGSSGEGSSSGSSSGGSLWNGAALPRGYTDITHNVEVQRTELLNLDDAAAGSVRVLFAPGKPSGKSEALTASAADWVESDTDEQLMLFVPMQSLAKLHTLQITSHPTEDAARPQLIKLYSNSPHNLGFDEAEDTQATQEITIKPEDWNDQATVSIPLKFVKFQKISSLVMFVVSAEDGAEKVRLDRVRLIGEVGDKREMGKLEKIDHEHSE</sequence>
<dbReference type="InterPro" id="IPR037047">
    <property type="entry name" value="PITH_dom_sf"/>
</dbReference>
<comment type="caution">
    <text evidence="5">The sequence shown here is derived from an EMBL/GenBank/DDBJ whole genome shotgun (WGS) entry which is preliminary data.</text>
</comment>
<dbReference type="PANTHER" id="PTHR46115">
    <property type="entry name" value="THIOREDOXIN-LIKE PROTEIN 1"/>
    <property type="match status" value="1"/>
</dbReference>
<evidence type="ECO:0000313" key="6">
    <source>
        <dbReference type="Proteomes" id="UP001642501"/>
    </source>
</evidence>
<name>A0ABP0DJM5_9PEZI</name>
<evidence type="ECO:0000313" key="5">
    <source>
        <dbReference type="EMBL" id="CAK7268460.1"/>
    </source>
</evidence>
<organism evidence="5 6">
    <name type="scientific">Sporothrix epigloea</name>
    <dbReference type="NCBI Taxonomy" id="1892477"/>
    <lineage>
        <taxon>Eukaryota</taxon>
        <taxon>Fungi</taxon>
        <taxon>Dikarya</taxon>
        <taxon>Ascomycota</taxon>
        <taxon>Pezizomycotina</taxon>
        <taxon>Sordariomycetes</taxon>
        <taxon>Sordariomycetidae</taxon>
        <taxon>Ophiostomatales</taxon>
        <taxon>Ophiostomataceae</taxon>
        <taxon>Sporothrix</taxon>
    </lineage>
</organism>
<keyword evidence="2" id="KW-1015">Disulfide bond</keyword>
<dbReference type="InterPro" id="IPR013766">
    <property type="entry name" value="Thioredoxin_domain"/>
</dbReference>
<gene>
    <name evidence="5" type="primary">txl1</name>
    <name evidence="5" type="ORF">SEPCBS57363_003107</name>
</gene>
<evidence type="ECO:0000259" key="4">
    <source>
        <dbReference type="PROSITE" id="PS51532"/>
    </source>
</evidence>
<dbReference type="SUPFAM" id="SSF49785">
    <property type="entry name" value="Galactose-binding domain-like"/>
    <property type="match status" value="1"/>
</dbReference>
<dbReference type="InterPro" id="IPR036249">
    <property type="entry name" value="Thioredoxin-like_sf"/>
</dbReference>
<dbReference type="PROSITE" id="PS00194">
    <property type="entry name" value="THIOREDOXIN_1"/>
    <property type="match status" value="1"/>
</dbReference>
<evidence type="ECO:0000256" key="2">
    <source>
        <dbReference type="ARBA" id="ARBA00023157"/>
    </source>
</evidence>
<accession>A0ABP0DJM5</accession>
<dbReference type="InterPro" id="IPR008979">
    <property type="entry name" value="Galactose-bd-like_sf"/>
</dbReference>
<dbReference type="Pfam" id="PF00085">
    <property type="entry name" value="Thioredoxin"/>
    <property type="match status" value="1"/>
</dbReference>
<reference evidence="5 6" key="1">
    <citation type="submission" date="2024-01" db="EMBL/GenBank/DDBJ databases">
        <authorList>
            <person name="Allen C."/>
            <person name="Tagirdzhanova G."/>
        </authorList>
    </citation>
    <scope>NUCLEOTIDE SEQUENCE [LARGE SCALE GENOMIC DNA]</scope>
    <source>
        <strain evidence="5 6">CBS 573.63</strain>
    </source>
</reference>
<dbReference type="Gene3D" id="3.40.30.10">
    <property type="entry name" value="Glutaredoxin"/>
    <property type="match status" value="1"/>
</dbReference>
<comment type="similarity">
    <text evidence="1">Belongs to the thioredoxin family.</text>
</comment>
<dbReference type="SUPFAM" id="SSF52833">
    <property type="entry name" value="Thioredoxin-like"/>
    <property type="match status" value="1"/>
</dbReference>
<protein>
    <submittedName>
        <fullName evidence="5">Thioredoxin-like protein 1</fullName>
    </submittedName>
</protein>
<dbReference type="NCBIfam" id="TIGR01068">
    <property type="entry name" value="thioredoxin"/>
    <property type="match status" value="1"/>
</dbReference>
<dbReference type="PRINTS" id="PR00421">
    <property type="entry name" value="THIOREDOXIN"/>
</dbReference>
<dbReference type="PROSITE" id="PS51352">
    <property type="entry name" value="THIOREDOXIN_2"/>
    <property type="match status" value="1"/>
</dbReference>
<dbReference type="InterPro" id="IPR010400">
    <property type="entry name" value="PITH_dom"/>
</dbReference>
<dbReference type="Gene3D" id="2.60.120.470">
    <property type="entry name" value="PITH domain"/>
    <property type="match status" value="1"/>
</dbReference>
<keyword evidence="6" id="KW-1185">Reference proteome</keyword>
<dbReference type="InterPro" id="IPR005746">
    <property type="entry name" value="Thioredoxin"/>
</dbReference>
<dbReference type="PROSITE" id="PS51532">
    <property type="entry name" value="PITH"/>
    <property type="match status" value="1"/>
</dbReference>